<accession>A0A0F9AIF0</accession>
<dbReference type="AlphaFoldDB" id="A0A0F9AIF0"/>
<comment type="caution">
    <text evidence="1">The sequence shown here is derived from an EMBL/GenBank/DDBJ whole genome shotgun (WGS) entry which is preliminary data.</text>
</comment>
<name>A0A0F9AIF0_9ZZZZ</name>
<protein>
    <submittedName>
        <fullName evidence="1">Uncharacterized protein</fullName>
    </submittedName>
</protein>
<dbReference type="EMBL" id="LAZR01042518">
    <property type="protein sequence ID" value="KKL09349.1"/>
    <property type="molecule type" value="Genomic_DNA"/>
</dbReference>
<gene>
    <name evidence="1" type="ORF">LCGC14_2566740</name>
</gene>
<evidence type="ECO:0000313" key="1">
    <source>
        <dbReference type="EMBL" id="KKL09349.1"/>
    </source>
</evidence>
<sequence>MKRLVLIDHLGEIQFEATVYMEGEDFKHSEPTPKPIWLQYIMITDLNTKPPLEKLKKAEQEVIPHDEEAHSLLEKRISPVFVWCFQCGWDGSTLDCAHDEDTFSCPDCGSKYLRPQDIY</sequence>
<organism evidence="1">
    <name type="scientific">marine sediment metagenome</name>
    <dbReference type="NCBI Taxonomy" id="412755"/>
    <lineage>
        <taxon>unclassified sequences</taxon>
        <taxon>metagenomes</taxon>
        <taxon>ecological metagenomes</taxon>
    </lineage>
</organism>
<feature type="non-terminal residue" evidence="1">
    <location>
        <position position="119"/>
    </location>
</feature>
<reference evidence="1" key="1">
    <citation type="journal article" date="2015" name="Nature">
        <title>Complex archaea that bridge the gap between prokaryotes and eukaryotes.</title>
        <authorList>
            <person name="Spang A."/>
            <person name="Saw J.H."/>
            <person name="Jorgensen S.L."/>
            <person name="Zaremba-Niedzwiedzka K."/>
            <person name="Martijn J."/>
            <person name="Lind A.E."/>
            <person name="van Eijk R."/>
            <person name="Schleper C."/>
            <person name="Guy L."/>
            <person name="Ettema T.J."/>
        </authorList>
    </citation>
    <scope>NUCLEOTIDE SEQUENCE</scope>
</reference>
<proteinExistence type="predicted"/>